<comment type="subcellular location">
    <subcellularLocation>
        <location evidence="1">Membrane</location>
        <topology evidence="1">Multi-pass membrane protein</topology>
    </subcellularLocation>
</comment>
<evidence type="ECO:0000256" key="2">
    <source>
        <dbReference type="ARBA" id="ARBA00022692"/>
    </source>
</evidence>
<keyword evidence="3 5" id="KW-1133">Transmembrane helix</keyword>
<sequence>MPLRGPTIRRRGPAPAPNKVDALFKNRQTLNFDQNTGFHGGPSARRKGSRLAAWSLIASFVDLLILISISCIFILAFSFIVKSSMGSLVGGLIKNHHQTLFFIEVFCVSAWLYTVCTRTLMGATIGEWACDLRLGQPQQRMHSSYLLKVVLRSTLIVATGFITLPLLSLIIGKDIPGVFTGLRLFSLK</sequence>
<keyword evidence="4 5" id="KW-0472">Membrane</keyword>
<evidence type="ECO:0000313" key="8">
    <source>
        <dbReference type="Proteomes" id="UP000830116"/>
    </source>
</evidence>
<evidence type="ECO:0000256" key="1">
    <source>
        <dbReference type="ARBA" id="ARBA00004141"/>
    </source>
</evidence>
<keyword evidence="8" id="KW-1185">Reference proteome</keyword>
<organism evidence="7 8">
    <name type="scientific">Bdellovibrio reynosensis</name>
    <dbReference type="NCBI Taxonomy" id="2835041"/>
    <lineage>
        <taxon>Bacteria</taxon>
        <taxon>Pseudomonadati</taxon>
        <taxon>Bdellovibrionota</taxon>
        <taxon>Bdellovibrionia</taxon>
        <taxon>Bdellovibrionales</taxon>
        <taxon>Pseudobdellovibrionaceae</taxon>
        <taxon>Bdellovibrio</taxon>
    </lineage>
</organism>
<dbReference type="Proteomes" id="UP000830116">
    <property type="component" value="Chromosome"/>
</dbReference>
<gene>
    <name evidence="7" type="ORF">MNR06_03240</name>
</gene>
<evidence type="ECO:0000313" key="7">
    <source>
        <dbReference type="EMBL" id="UOF01967.1"/>
    </source>
</evidence>
<reference evidence="7" key="1">
    <citation type="submission" date="2022-03" db="EMBL/GenBank/DDBJ databases">
        <title>Genome Identification and Characterization of new species Bdellovibrio reynosense LBG001 sp. nov. from a Mexico soil sample.</title>
        <authorList>
            <person name="Camilli A."/>
            <person name="Ajao Y."/>
            <person name="Guo X."/>
        </authorList>
    </citation>
    <scope>NUCLEOTIDE SEQUENCE</scope>
    <source>
        <strain evidence="7">LBG001</strain>
    </source>
</reference>
<protein>
    <submittedName>
        <fullName evidence="7">RDD family protein</fullName>
    </submittedName>
</protein>
<evidence type="ECO:0000256" key="4">
    <source>
        <dbReference type="ARBA" id="ARBA00023136"/>
    </source>
</evidence>
<evidence type="ECO:0000256" key="3">
    <source>
        <dbReference type="ARBA" id="ARBA00022989"/>
    </source>
</evidence>
<feature type="transmembrane region" description="Helical" evidence="5">
    <location>
        <begin position="51"/>
        <end position="80"/>
    </location>
</feature>
<dbReference type="RefSeq" id="WP_243538586.1">
    <property type="nucleotide sequence ID" value="NZ_CP093442.1"/>
</dbReference>
<evidence type="ECO:0000259" key="6">
    <source>
        <dbReference type="Pfam" id="PF06271"/>
    </source>
</evidence>
<dbReference type="InterPro" id="IPR010432">
    <property type="entry name" value="RDD"/>
</dbReference>
<accession>A0ABY4CDL3</accession>
<proteinExistence type="predicted"/>
<keyword evidence="2 5" id="KW-0812">Transmembrane</keyword>
<feature type="domain" description="RDD" evidence="6">
    <location>
        <begin position="56"/>
        <end position="169"/>
    </location>
</feature>
<feature type="transmembrane region" description="Helical" evidence="5">
    <location>
        <begin position="149"/>
        <end position="171"/>
    </location>
</feature>
<dbReference type="EMBL" id="CP093442">
    <property type="protein sequence ID" value="UOF01967.1"/>
    <property type="molecule type" value="Genomic_DNA"/>
</dbReference>
<evidence type="ECO:0000256" key="5">
    <source>
        <dbReference type="SAM" id="Phobius"/>
    </source>
</evidence>
<feature type="transmembrane region" description="Helical" evidence="5">
    <location>
        <begin position="100"/>
        <end position="116"/>
    </location>
</feature>
<dbReference type="Pfam" id="PF06271">
    <property type="entry name" value="RDD"/>
    <property type="match status" value="1"/>
</dbReference>
<name>A0ABY4CDL3_9BACT</name>